<gene>
    <name evidence="1" type="ORF">H7849_14475</name>
</gene>
<dbReference type="InterPro" id="IPR050583">
    <property type="entry name" value="Mycobacterial_A85_antigen"/>
</dbReference>
<accession>A0A7G8BCV3</accession>
<dbReference type="AlphaFoldDB" id="A0A7G8BCV3"/>
<dbReference type="RefSeq" id="WP_186740233.1">
    <property type="nucleotide sequence ID" value="NZ_CP060394.1"/>
</dbReference>
<proteinExistence type="predicted"/>
<dbReference type="EMBL" id="CP060394">
    <property type="protein sequence ID" value="QNI30373.1"/>
    <property type="molecule type" value="Genomic_DNA"/>
</dbReference>
<dbReference type="KEGG" id="adin:H7849_14475"/>
<name>A0A7G8BCV3_9BACT</name>
<keyword evidence="2" id="KW-1185">Reference proteome</keyword>
<dbReference type="SUPFAM" id="SSF53474">
    <property type="entry name" value="alpha/beta-Hydrolases"/>
    <property type="match status" value="1"/>
</dbReference>
<organism evidence="1 2">
    <name type="scientific">Alloacidobacterium dinghuense</name>
    <dbReference type="NCBI Taxonomy" id="2763107"/>
    <lineage>
        <taxon>Bacteria</taxon>
        <taxon>Pseudomonadati</taxon>
        <taxon>Acidobacteriota</taxon>
        <taxon>Terriglobia</taxon>
        <taxon>Terriglobales</taxon>
        <taxon>Acidobacteriaceae</taxon>
        <taxon>Alloacidobacterium</taxon>
    </lineage>
</organism>
<evidence type="ECO:0000313" key="2">
    <source>
        <dbReference type="Proteomes" id="UP000515312"/>
    </source>
</evidence>
<reference evidence="1 2" key="1">
    <citation type="submission" date="2020-08" db="EMBL/GenBank/DDBJ databases">
        <title>Edaphobacter telluris sp. nov. and Acidobacterium dinghuensis sp. nov., two acidobacteria isolated from forest soil.</title>
        <authorList>
            <person name="Fu J."/>
            <person name="Qiu L."/>
        </authorList>
    </citation>
    <scope>NUCLEOTIDE SEQUENCE [LARGE SCALE GENOMIC DNA]</scope>
    <source>
        <strain evidence="1">4Y35</strain>
    </source>
</reference>
<protein>
    <submittedName>
        <fullName evidence="1">Esterase family protein</fullName>
    </submittedName>
</protein>
<dbReference type="Gene3D" id="3.40.50.1820">
    <property type="entry name" value="alpha/beta hydrolase"/>
    <property type="match status" value="1"/>
</dbReference>
<dbReference type="InterPro" id="IPR000801">
    <property type="entry name" value="Esterase-like"/>
</dbReference>
<dbReference type="PANTHER" id="PTHR48098:SF3">
    <property type="entry name" value="IRON(III) ENTEROBACTIN ESTERASE"/>
    <property type="match status" value="1"/>
</dbReference>
<dbReference type="InterPro" id="IPR029058">
    <property type="entry name" value="AB_hydrolase_fold"/>
</dbReference>
<dbReference type="Pfam" id="PF00756">
    <property type="entry name" value="Esterase"/>
    <property type="match status" value="1"/>
</dbReference>
<dbReference type="PANTHER" id="PTHR48098">
    <property type="entry name" value="ENTEROCHELIN ESTERASE-RELATED"/>
    <property type="match status" value="1"/>
</dbReference>
<sequence>MNREYHKWWSWRLDRDMELLVFGHSGVPAVVFPTSQGRFYEFEDRGMIHAIAHKIENGELQLYCVDSMDAESWYNRNVPPRWQIARHVQYENYVLEEVLPLVRLKNNDRHLISVGCSFGGYHAVNIALRHPDQFTGFLSMSGAFDQTRFLHGYYDNDVYFNTPPHYIPNMGDPWYLDRYRHNTYVLATGWDDQCLGDNQYMSRLLGEKGVPHNLYIWDTWNSHDWPTWARMMNIYL</sequence>
<evidence type="ECO:0000313" key="1">
    <source>
        <dbReference type="EMBL" id="QNI30373.1"/>
    </source>
</evidence>
<dbReference type="Proteomes" id="UP000515312">
    <property type="component" value="Chromosome"/>
</dbReference>